<reference evidence="2 3" key="1">
    <citation type="submission" date="2024-03" db="EMBL/GenBank/DDBJ databases">
        <title>Actinomycetospora sp. OC33-EN07, a novel actinomycete isolated from wild orchid (Aerides multiflora).</title>
        <authorList>
            <person name="Suriyachadkun C."/>
        </authorList>
    </citation>
    <scope>NUCLEOTIDE SEQUENCE [LARGE SCALE GENOMIC DNA]</scope>
    <source>
        <strain evidence="2 3">OC33-EN07</strain>
    </source>
</reference>
<dbReference type="SUPFAM" id="SSF53474">
    <property type="entry name" value="alpha/beta-Hydrolases"/>
    <property type="match status" value="1"/>
</dbReference>
<dbReference type="PANTHER" id="PTHR43798:SF33">
    <property type="entry name" value="HYDROLASE, PUTATIVE (AFU_ORTHOLOGUE AFUA_2G14860)-RELATED"/>
    <property type="match status" value="1"/>
</dbReference>
<dbReference type="InterPro" id="IPR029058">
    <property type="entry name" value="AB_hydrolase_fold"/>
</dbReference>
<dbReference type="InterPro" id="IPR000073">
    <property type="entry name" value="AB_hydrolase_1"/>
</dbReference>
<dbReference type="GO" id="GO:0016787">
    <property type="term" value="F:hydrolase activity"/>
    <property type="evidence" value="ECO:0007669"/>
    <property type="project" value="UniProtKB-KW"/>
</dbReference>
<gene>
    <name evidence="2" type="ORF">WCD58_03370</name>
</gene>
<accession>A0ABU8LYG8</accession>
<dbReference type="InterPro" id="IPR050266">
    <property type="entry name" value="AB_hydrolase_sf"/>
</dbReference>
<dbReference type="Pfam" id="PF12697">
    <property type="entry name" value="Abhydrolase_6"/>
    <property type="match status" value="1"/>
</dbReference>
<evidence type="ECO:0000313" key="3">
    <source>
        <dbReference type="Proteomes" id="UP001369736"/>
    </source>
</evidence>
<evidence type="ECO:0000259" key="1">
    <source>
        <dbReference type="Pfam" id="PF12697"/>
    </source>
</evidence>
<dbReference type="RefSeq" id="WP_337699475.1">
    <property type="nucleotide sequence ID" value="NZ_JBBEGM010000001.1"/>
</dbReference>
<keyword evidence="2" id="KW-0378">Hydrolase</keyword>
<feature type="domain" description="AB hydrolase-1" evidence="1">
    <location>
        <begin position="46"/>
        <end position="280"/>
    </location>
</feature>
<name>A0ABU8LYG8_9PSEU</name>
<organism evidence="2 3">
    <name type="scientific">Actinomycetospora flava</name>
    <dbReference type="NCBI Taxonomy" id="3129232"/>
    <lineage>
        <taxon>Bacteria</taxon>
        <taxon>Bacillati</taxon>
        <taxon>Actinomycetota</taxon>
        <taxon>Actinomycetes</taxon>
        <taxon>Pseudonocardiales</taxon>
        <taxon>Pseudonocardiaceae</taxon>
        <taxon>Actinomycetospora</taxon>
    </lineage>
</organism>
<protein>
    <submittedName>
        <fullName evidence="2">Alpha/beta hydrolase</fullName>
    </submittedName>
</protein>
<sequence>MDVDYLAHYPAALHGGPTPTGEWWRWGPHDLRLHRLPAPEAPVVAVVLHGAGGHGAMLLPYGRLAEGRAEVIAPDLPGYGDTRVGGPVTWSDWIACVADLVRAQDRPVVLLGASLGGMLAYEVAATVGASGDHRVRHVVATCLADPSDRRVRRAAARWPLLGEHGPALLGATRVADPLRVPVRWLTRMTAMSADPALTDLVCRDPRGGGGRVSLRFLRTWMTSRPTVAPEDFTVCPVTLTHPAADTWTPPALSIRFLERIAAPTELVMLENAGHLPVEQPGLDQLRAALHRGWDGLS</sequence>
<dbReference type="PANTHER" id="PTHR43798">
    <property type="entry name" value="MONOACYLGLYCEROL LIPASE"/>
    <property type="match status" value="1"/>
</dbReference>
<dbReference type="Proteomes" id="UP001369736">
    <property type="component" value="Unassembled WGS sequence"/>
</dbReference>
<proteinExistence type="predicted"/>
<evidence type="ECO:0000313" key="2">
    <source>
        <dbReference type="EMBL" id="MEJ2860178.1"/>
    </source>
</evidence>
<dbReference type="Gene3D" id="3.40.50.1820">
    <property type="entry name" value="alpha/beta hydrolase"/>
    <property type="match status" value="1"/>
</dbReference>
<comment type="caution">
    <text evidence="2">The sequence shown here is derived from an EMBL/GenBank/DDBJ whole genome shotgun (WGS) entry which is preliminary data.</text>
</comment>
<keyword evidence="3" id="KW-1185">Reference proteome</keyword>
<dbReference type="EMBL" id="JBBEGM010000001">
    <property type="protein sequence ID" value="MEJ2860178.1"/>
    <property type="molecule type" value="Genomic_DNA"/>
</dbReference>